<name>A0ABV7GQG7_9RHOB</name>
<dbReference type="Proteomes" id="UP001595632">
    <property type="component" value="Unassembled WGS sequence"/>
</dbReference>
<evidence type="ECO:0000256" key="2">
    <source>
        <dbReference type="SAM" id="Phobius"/>
    </source>
</evidence>
<keyword evidence="4" id="KW-1185">Reference proteome</keyword>
<evidence type="ECO:0008006" key="5">
    <source>
        <dbReference type="Google" id="ProtNLM"/>
    </source>
</evidence>
<keyword evidence="2" id="KW-1133">Transmembrane helix</keyword>
<feature type="region of interest" description="Disordered" evidence="1">
    <location>
        <begin position="104"/>
        <end position="129"/>
    </location>
</feature>
<evidence type="ECO:0000313" key="3">
    <source>
        <dbReference type="EMBL" id="MFC3143854.1"/>
    </source>
</evidence>
<feature type="transmembrane region" description="Helical" evidence="2">
    <location>
        <begin position="51"/>
        <end position="76"/>
    </location>
</feature>
<dbReference type="EMBL" id="JBHRTB010000010">
    <property type="protein sequence ID" value="MFC3143854.1"/>
    <property type="molecule type" value="Genomic_DNA"/>
</dbReference>
<comment type="caution">
    <text evidence="3">The sequence shown here is derived from an EMBL/GenBank/DDBJ whole genome shotgun (WGS) entry which is preliminary data.</text>
</comment>
<keyword evidence="2" id="KW-0472">Membrane</keyword>
<dbReference type="RefSeq" id="WP_275631126.1">
    <property type="nucleotide sequence ID" value="NZ_JARGYD010000001.1"/>
</dbReference>
<keyword evidence="2" id="KW-0812">Transmembrane</keyword>
<organism evidence="3 4">
    <name type="scientific">Psychromarinibacter halotolerans</name>
    <dbReference type="NCBI Taxonomy" id="1775175"/>
    <lineage>
        <taxon>Bacteria</taxon>
        <taxon>Pseudomonadati</taxon>
        <taxon>Pseudomonadota</taxon>
        <taxon>Alphaproteobacteria</taxon>
        <taxon>Rhodobacterales</taxon>
        <taxon>Paracoccaceae</taxon>
        <taxon>Psychromarinibacter</taxon>
    </lineage>
</organism>
<gene>
    <name evidence="3" type="ORF">ACFOGP_14125</name>
</gene>
<evidence type="ECO:0000313" key="4">
    <source>
        <dbReference type="Proteomes" id="UP001595632"/>
    </source>
</evidence>
<sequence length="129" mass="13439">MLAGLEYRIRMAVRSGLTQLISALVAIFFIVAGLLCLLVALWVSLAEAHGTVFAALVTGGALLGLGLVVLAIGLLLRPRPLPPAAPVFPVADLIAAFMQGMQASRAPAPKSQDAPDDEVGTPEPEKRES</sequence>
<accession>A0ABV7GQG7</accession>
<feature type="transmembrane region" description="Helical" evidence="2">
    <location>
        <begin position="20"/>
        <end position="45"/>
    </location>
</feature>
<evidence type="ECO:0000256" key="1">
    <source>
        <dbReference type="SAM" id="MobiDB-lite"/>
    </source>
</evidence>
<reference evidence="4" key="1">
    <citation type="journal article" date="2019" name="Int. J. Syst. Evol. Microbiol.">
        <title>The Global Catalogue of Microorganisms (GCM) 10K type strain sequencing project: providing services to taxonomists for standard genome sequencing and annotation.</title>
        <authorList>
            <consortium name="The Broad Institute Genomics Platform"/>
            <consortium name="The Broad Institute Genome Sequencing Center for Infectious Disease"/>
            <person name="Wu L."/>
            <person name="Ma J."/>
        </authorList>
    </citation>
    <scope>NUCLEOTIDE SEQUENCE [LARGE SCALE GENOMIC DNA]</scope>
    <source>
        <strain evidence="4">KCTC 52366</strain>
    </source>
</reference>
<protein>
    <recommendedName>
        <fullName evidence="5">Superfamily III holin-X</fullName>
    </recommendedName>
</protein>
<proteinExistence type="predicted"/>